<dbReference type="InterPro" id="IPR039038">
    <property type="entry name" value="ASPH"/>
</dbReference>
<feature type="non-terminal residue" evidence="4">
    <location>
        <position position="471"/>
    </location>
</feature>
<name>A0A482VWI6_ASBVE</name>
<evidence type="ECO:0000256" key="1">
    <source>
        <dbReference type="ARBA" id="ARBA00007730"/>
    </source>
</evidence>
<evidence type="ECO:0000259" key="3">
    <source>
        <dbReference type="Pfam" id="PF05118"/>
    </source>
</evidence>
<protein>
    <submittedName>
        <fullName evidence="4">Aspartyl/asparaginyl beta-hydroxylase</fullName>
    </submittedName>
</protein>
<feature type="region of interest" description="Disordered" evidence="2">
    <location>
        <begin position="1"/>
        <end position="70"/>
    </location>
</feature>
<evidence type="ECO:0000256" key="2">
    <source>
        <dbReference type="SAM" id="MobiDB-lite"/>
    </source>
</evidence>
<dbReference type="STRING" id="1661398.A0A482VWI6"/>
<sequence length="471" mass="54675">ETPEKEEPIPDLSRRNTIVVPPTYQEIQRDIDDNVEEDYSDEDGEVESVNVRPDNEPEESDSDKQSDDMESYEYENITNKADFNIKEKIDEAQKNVKNNTAYAIKLFDALLQNYSFSPRSLYGKAQALDMLAEQKRSNDILQKAIAFYLKVLDLKDVPDILFKAAAERCINRMRFMGNYNRAVEVHKKLISHFPEDVKHRNQLVVTYLTINRVNKARMILQETLSKYPNDGFALVHYGFILKTADNNLDESVSYLQRGIATKEPGVIDGRFYFHLGDALGRIGKNDEAMKVYEEGVQYKLFLSKYQRSLYNVERLKGKPWWKKEETPYTNLYTTLESNWKKIRDEGLSVLSENGLFQNESENLKDTGNWKQFELFARGQKNIRNCKKCPVTCKIIESIPDAKGCRRGQTKFSVMHPGTHVWPHCGPTNCRLRVHLGLNVPVNTFIRVANEIRSWENGKIFIFDDSFEHEHE</sequence>
<gene>
    <name evidence="4" type="ORF">BDFB_003295</name>
</gene>
<dbReference type="InterPro" id="IPR007803">
    <property type="entry name" value="Asp/Arg/Pro-Hydrxlase"/>
</dbReference>
<dbReference type="PANTHER" id="PTHR12366:SF29">
    <property type="entry name" value="ASPARTYL BETA-HYDROXYLASE, ISOFORM L"/>
    <property type="match status" value="1"/>
</dbReference>
<dbReference type="InterPro" id="IPR019734">
    <property type="entry name" value="TPR_rpt"/>
</dbReference>
<reference evidence="4 5" key="1">
    <citation type="submission" date="2017-03" db="EMBL/GenBank/DDBJ databases">
        <title>Genome of the blue death feigning beetle - Asbolus verrucosus.</title>
        <authorList>
            <person name="Rider S.D."/>
        </authorList>
    </citation>
    <scope>NUCLEOTIDE SEQUENCE [LARGE SCALE GENOMIC DNA]</scope>
    <source>
        <strain evidence="4">Butters</strain>
        <tissue evidence="4">Head and leg muscle</tissue>
    </source>
</reference>
<evidence type="ECO:0000313" key="4">
    <source>
        <dbReference type="EMBL" id="RZC37165.1"/>
    </source>
</evidence>
<dbReference type="SUPFAM" id="SSF48452">
    <property type="entry name" value="TPR-like"/>
    <property type="match status" value="1"/>
</dbReference>
<dbReference type="AlphaFoldDB" id="A0A482VWI6"/>
<dbReference type="SUPFAM" id="SSF51197">
    <property type="entry name" value="Clavaminate synthase-like"/>
    <property type="match status" value="1"/>
</dbReference>
<dbReference type="GO" id="GO:0062101">
    <property type="term" value="F:peptidyl-aspartic acid 3-dioxygenase activity"/>
    <property type="evidence" value="ECO:0007669"/>
    <property type="project" value="InterPro"/>
</dbReference>
<feature type="compositionally biased region" description="Acidic residues" evidence="2">
    <location>
        <begin position="33"/>
        <end position="46"/>
    </location>
</feature>
<feature type="domain" description="Aspartyl/asparaginy/proline hydroxylase" evidence="3">
    <location>
        <begin position="336"/>
        <end position="469"/>
    </location>
</feature>
<proteinExistence type="inferred from homology"/>
<dbReference type="Gene3D" id="1.25.40.10">
    <property type="entry name" value="Tetratricopeptide repeat domain"/>
    <property type="match status" value="2"/>
</dbReference>
<comment type="similarity">
    <text evidence="1">Belongs to the aspartyl/asparaginyl beta-hydroxylase family.</text>
</comment>
<dbReference type="Pfam" id="PF13181">
    <property type="entry name" value="TPR_8"/>
    <property type="match status" value="1"/>
</dbReference>
<accession>A0A482VWI6</accession>
<feature type="non-terminal residue" evidence="4">
    <location>
        <position position="1"/>
    </location>
</feature>
<comment type="caution">
    <text evidence="4">The sequence shown here is derived from an EMBL/GenBank/DDBJ whole genome shotgun (WGS) entry which is preliminary data.</text>
</comment>
<dbReference type="Proteomes" id="UP000292052">
    <property type="component" value="Unassembled WGS sequence"/>
</dbReference>
<dbReference type="Gene3D" id="2.60.120.330">
    <property type="entry name" value="B-lactam Antibiotic, Isopenicillin N Synthase, Chain"/>
    <property type="match status" value="1"/>
</dbReference>
<keyword evidence="5" id="KW-1185">Reference proteome</keyword>
<organism evidence="4 5">
    <name type="scientific">Asbolus verrucosus</name>
    <name type="common">Desert ironclad beetle</name>
    <dbReference type="NCBI Taxonomy" id="1661398"/>
    <lineage>
        <taxon>Eukaryota</taxon>
        <taxon>Metazoa</taxon>
        <taxon>Ecdysozoa</taxon>
        <taxon>Arthropoda</taxon>
        <taxon>Hexapoda</taxon>
        <taxon>Insecta</taxon>
        <taxon>Pterygota</taxon>
        <taxon>Neoptera</taxon>
        <taxon>Endopterygota</taxon>
        <taxon>Coleoptera</taxon>
        <taxon>Polyphaga</taxon>
        <taxon>Cucujiformia</taxon>
        <taxon>Tenebrionidae</taxon>
        <taxon>Pimeliinae</taxon>
        <taxon>Asbolus</taxon>
    </lineage>
</organism>
<dbReference type="PANTHER" id="PTHR12366">
    <property type="entry name" value="ASPARTYL/ASPARAGINYL BETA-HYDROXYLASE"/>
    <property type="match status" value="1"/>
</dbReference>
<dbReference type="Pfam" id="PF05118">
    <property type="entry name" value="Asp_Arg_Hydrox"/>
    <property type="match status" value="1"/>
</dbReference>
<dbReference type="InterPro" id="IPR011990">
    <property type="entry name" value="TPR-like_helical_dom_sf"/>
</dbReference>
<dbReference type="GO" id="GO:0005783">
    <property type="term" value="C:endoplasmic reticulum"/>
    <property type="evidence" value="ECO:0007669"/>
    <property type="project" value="TreeGrafter"/>
</dbReference>
<dbReference type="InterPro" id="IPR027443">
    <property type="entry name" value="IPNS-like_sf"/>
</dbReference>
<dbReference type="EMBL" id="QDEB01055235">
    <property type="protein sequence ID" value="RZC37165.1"/>
    <property type="molecule type" value="Genomic_DNA"/>
</dbReference>
<evidence type="ECO:0000313" key="5">
    <source>
        <dbReference type="Proteomes" id="UP000292052"/>
    </source>
</evidence>
<feature type="compositionally biased region" description="Basic and acidic residues" evidence="2">
    <location>
        <begin position="1"/>
        <end position="14"/>
    </location>
</feature>
<dbReference type="OrthoDB" id="438431at2759"/>